<name>A0A1H1ZVJ5_9ACTN</name>
<protein>
    <recommendedName>
        <fullName evidence="3">NlpC/P60 family protein</fullName>
    </recommendedName>
</protein>
<keyword evidence="2" id="KW-1185">Reference proteome</keyword>
<sequence length="264" mass="29594">MVPVRVLEIEVGEDLVDRWRDWFAPAVQPFRTDILQPQVAAALPIRRVEPTPEWTDTFFMYHGAWTWLTEEEFGALRPSVRRSLRAARRRTVRPKLMPVWPSELARAGDELMFNWVASGAVRPSRHESVASTVWTHAHPVLPQAERLAGTFAVSGSGANCFGTVLAATGLDVSDVLVGPVRFQAWLDEHTEPISGTAFDDQPGVVFAWTEHGDLAHATVTVGDGWMLAKPSQAWSSPRLVNTVREVVTSWRYPDTSLSRYRIVR</sequence>
<evidence type="ECO:0008006" key="3">
    <source>
        <dbReference type="Google" id="ProtNLM"/>
    </source>
</evidence>
<dbReference type="EMBL" id="LT629772">
    <property type="protein sequence ID" value="SDT37748.1"/>
    <property type="molecule type" value="Genomic_DNA"/>
</dbReference>
<evidence type="ECO:0000313" key="1">
    <source>
        <dbReference type="EMBL" id="SDT37748.1"/>
    </source>
</evidence>
<dbReference type="STRING" id="630515.SAMN04489812_5486"/>
<dbReference type="AlphaFoldDB" id="A0A1H1ZVJ5"/>
<organism evidence="1 2">
    <name type="scientific">Microlunatus soli</name>
    <dbReference type="NCBI Taxonomy" id="630515"/>
    <lineage>
        <taxon>Bacteria</taxon>
        <taxon>Bacillati</taxon>
        <taxon>Actinomycetota</taxon>
        <taxon>Actinomycetes</taxon>
        <taxon>Propionibacteriales</taxon>
        <taxon>Propionibacteriaceae</taxon>
        <taxon>Microlunatus</taxon>
    </lineage>
</organism>
<evidence type="ECO:0000313" key="2">
    <source>
        <dbReference type="Proteomes" id="UP000199103"/>
    </source>
</evidence>
<proteinExistence type="predicted"/>
<accession>A0A1H1ZVJ5</accession>
<reference evidence="1 2" key="1">
    <citation type="submission" date="2016-10" db="EMBL/GenBank/DDBJ databases">
        <authorList>
            <person name="de Groot N.N."/>
        </authorList>
    </citation>
    <scope>NUCLEOTIDE SEQUENCE [LARGE SCALE GENOMIC DNA]</scope>
    <source>
        <strain evidence="1 2">DSM 21800</strain>
    </source>
</reference>
<gene>
    <name evidence="1" type="ORF">SAMN04489812_5486</name>
</gene>
<dbReference type="Proteomes" id="UP000199103">
    <property type="component" value="Chromosome I"/>
</dbReference>